<sequence length="424" mass="43342">MKTDAALSRRLTTLDATMIGLGSMIGAGVFAAFAPAAQAAGAGLLIGLVIAAAVAWCNAAASAQLAAVHPVAGGTYAYGRERLGPWWGFFAGWSFLVGKTASCAAMALVFAAYVAPAAWEKSVAIAAIVAMTTVNLLGVTRTALATKIIVTFVVVVLVGVLVVAVGSDSSTAHQISFLGNTSIYGILQSAGVLFFAFAGYARIATLGEEVINPQRAIPRAIMIALAITAALYLALGLAMLSVLGVAGLAQSQAPVADLLDSAGWGWAWASSLVSVTAGVASLGALLALMAGIGRTTFAMARNSDVPRWLGAVHPQFAVPYRAELILAIVVIVVILLADLRGAIAFSSFGVLLYYFVANVAAFTQPQTQRRVPRFVSVLGAAGCLVLVATVPLIGVVVGAIILIVGIPVRLLSNRQSRGLSAHGA</sequence>
<dbReference type="RefSeq" id="WP_343925145.1">
    <property type="nucleotide sequence ID" value="NZ_BAAAKW010000030.1"/>
</dbReference>
<gene>
    <name evidence="7" type="ORF">GCM10009655_18060</name>
</gene>
<name>A0ABN1VRJ9_9MICO</name>
<feature type="transmembrane region" description="Helical" evidence="6">
    <location>
        <begin position="266"/>
        <end position="297"/>
    </location>
</feature>
<dbReference type="InterPro" id="IPR002293">
    <property type="entry name" value="AA/rel_permease1"/>
</dbReference>
<dbReference type="InterPro" id="IPR050367">
    <property type="entry name" value="APC_superfamily"/>
</dbReference>
<feature type="transmembrane region" description="Helical" evidence="6">
    <location>
        <begin position="343"/>
        <end position="362"/>
    </location>
</feature>
<proteinExistence type="predicted"/>
<evidence type="ECO:0000256" key="4">
    <source>
        <dbReference type="ARBA" id="ARBA00022989"/>
    </source>
</evidence>
<dbReference type="PANTHER" id="PTHR42770">
    <property type="entry name" value="AMINO ACID TRANSPORTER-RELATED"/>
    <property type="match status" value="1"/>
</dbReference>
<evidence type="ECO:0000256" key="3">
    <source>
        <dbReference type="ARBA" id="ARBA00022692"/>
    </source>
</evidence>
<feature type="transmembrane region" description="Helical" evidence="6">
    <location>
        <begin position="12"/>
        <end position="34"/>
    </location>
</feature>
<feature type="transmembrane region" description="Helical" evidence="6">
    <location>
        <begin position="374"/>
        <end position="406"/>
    </location>
</feature>
<comment type="subcellular location">
    <subcellularLocation>
        <location evidence="1">Cell membrane</location>
        <topology evidence="1">Multi-pass membrane protein</topology>
    </subcellularLocation>
</comment>
<evidence type="ECO:0000256" key="5">
    <source>
        <dbReference type="ARBA" id="ARBA00023136"/>
    </source>
</evidence>
<protein>
    <submittedName>
        <fullName evidence="7">Amino acid permease</fullName>
    </submittedName>
</protein>
<evidence type="ECO:0000256" key="6">
    <source>
        <dbReference type="SAM" id="Phobius"/>
    </source>
</evidence>
<accession>A0ABN1VRJ9</accession>
<feature type="transmembrane region" description="Helical" evidence="6">
    <location>
        <begin position="40"/>
        <end position="65"/>
    </location>
</feature>
<keyword evidence="8" id="KW-1185">Reference proteome</keyword>
<keyword evidence="2" id="KW-1003">Cell membrane</keyword>
<dbReference type="EMBL" id="BAAAKW010000030">
    <property type="protein sequence ID" value="GAA1218988.1"/>
    <property type="molecule type" value="Genomic_DNA"/>
</dbReference>
<dbReference type="PANTHER" id="PTHR42770:SF7">
    <property type="entry name" value="MEMBRANE PROTEIN"/>
    <property type="match status" value="1"/>
</dbReference>
<dbReference type="PIRSF" id="PIRSF006060">
    <property type="entry name" value="AA_transporter"/>
    <property type="match status" value="1"/>
</dbReference>
<dbReference type="Proteomes" id="UP001500943">
    <property type="component" value="Unassembled WGS sequence"/>
</dbReference>
<evidence type="ECO:0000256" key="1">
    <source>
        <dbReference type="ARBA" id="ARBA00004651"/>
    </source>
</evidence>
<feature type="transmembrane region" description="Helical" evidence="6">
    <location>
        <begin position="221"/>
        <end position="246"/>
    </location>
</feature>
<keyword evidence="5 6" id="KW-0472">Membrane</keyword>
<reference evidence="7 8" key="1">
    <citation type="journal article" date="2019" name="Int. J. Syst. Evol. Microbiol.">
        <title>The Global Catalogue of Microorganisms (GCM) 10K type strain sequencing project: providing services to taxonomists for standard genome sequencing and annotation.</title>
        <authorList>
            <consortium name="The Broad Institute Genomics Platform"/>
            <consortium name="The Broad Institute Genome Sequencing Center for Infectious Disease"/>
            <person name="Wu L."/>
            <person name="Ma J."/>
        </authorList>
    </citation>
    <scope>NUCLEOTIDE SEQUENCE [LARGE SCALE GENOMIC DNA]</scope>
    <source>
        <strain evidence="7 8">JCM 12762</strain>
    </source>
</reference>
<evidence type="ECO:0000313" key="8">
    <source>
        <dbReference type="Proteomes" id="UP001500943"/>
    </source>
</evidence>
<comment type="caution">
    <text evidence="7">The sequence shown here is derived from an EMBL/GenBank/DDBJ whole genome shotgun (WGS) entry which is preliminary data.</text>
</comment>
<feature type="transmembrane region" description="Helical" evidence="6">
    <location>
        <begin position="119"/>
        <end position="137"/>
    </location>
</feature>
<organism evidence="7 8">
    <name type="scientific">Rhodoglobus aureus</name>
    <dbReference type="NCBI Taxonomy" id="191497"/>
    <lineage>
        <taxon>Bacteria</taxon>
        <taxon>Bacillati</taxon>
        <taxon>Actinomycetota</taxon>
        <taxon>Actinomycetes</taxon>
        <taxon>Micrococcales</taxon>
        <taxon>Microbacteriaceae</taxon>
        <taxon>Rhodoglobus</taxon>
    </lineage>
</organism>
<dbReference type="Pfam" id="PF13520">
    <property type="entry name" value="AA_permease_2"/>
    <property type="match status" value="1"/>
</dbReference>
<keyword evidence="4 6" id="KW-1133">Transmembrane helix</keyword>
<evidence type="ECO:0000313" key="7">
    <source>
        <dbReference type="EMBL" id="GAA1218988.1"/>
    </source>
</evidence>
<keyword evidence="3 6" id="KW-0812">Transmembrane</keyword>
<dbReference type="Gene3D" id="1.20.1740.10">
    <property type="entry name" value="Amino acid/polyamine transporter I"/>
    <property type="match status" value="1"/>
</dbReference>
<feature type="transmembrane region" description="Helical" evidence="6">
    <location>
        <begin position="144"/>
        <end position="165"/>
    </location>
</feature>
<evidence type="ECO:0000256" key="2">
    <source>
        <dbReference type="ARBA" id="ARBA00022475"/>
    </source>
</evidence>
<feature type="transmembrane region" description="Helical" evidence="6">
    <location>
        <begin position="177"/>
        <end position="200"/>
    </location>
</feature>
<feature type="transmembrane region" description="Helical" evidence="6">
    <location>
        <begin position="86"/>
        <end position="113"/>
    </location>
</feature>
<feature type="transmembrane region" description="Helical" evidence="6">
    <location>
        <begin position="318"/>
        <end position="337"/>
    </location>
</feature>